<evidence type="ECO:0000313" key="3">
    <source>
        <dbReference type="Proteomes" id="UP000261640"/>
    </source>
</evidence>
<feature type="region of interest" description="Disordered" evidence="1">
    <location>
        <begin position="97"/>
        <end position="167"/>
    </location>
</feature>
<accession>A0A3Q3RK66</accession>
<dbReference type="Gene3D" id="1.10.510.10">
    <property type="entry name" value="Transferase(Phosphotransferase) domain 1"/>
    <property type="match status" value="1"/>
</dbReference>
<proteinExistence type="predicted"/>
<dbReference type="PANTHER" id="PTHR14030">
    <property type="entry name" value="MITOTIC CHECKPOINT SERINE/THREONINE-PROTEIN KINASE BUB1"/>
    <property type="match status" value="1"/>
</dbReference>
<dbReference type="InParanoid" id="A0A3Q3RK66"/>
<dbReference type="FunCoup" id="A0A3Q3RK66">
    <property type="interactions" value="78"/>
</dbReference>
<dbReference type="PANTHER" id="PTHR14030:SF25">
    <property type="entry name" value="MITOTIC CHECKPOINT SERINE_THREONINE-PROTEIN KINASE BUB1 BETA"/>
    <property type="match status" value="1"/>
</dbReference>
<dbReference type="GO" id="GO:0004672">
    <property type="term" value="F:protein kinase activity"/>
    <property type="evidence" value="ECO:0007669"/>
    <property type="project" value="TreeGrafter"/>
</dbReference>
<feature type="compositionally biased region" description="Polar residues" evidence="1">
    <location>
        <begin position="139"/>
        <end position="150"/>
    </location>
</feature>
<protein>
    <submittedName>
        <fullName evidence="2">BUB1 mitotic checkpoint serine/threonine kinase Ba</fullName>
    </submittedName>
</protein>
<organism evidence="2 3">
    <name type="scientific">Mastacembelus armatus</name>
    <name type="common">zig-zag eel</name>
    <dbReference type="NCBI Taxonomy" id="205130"/>
    <lineage>
        <taxon>Eukaryota</taxon>
        <taxon>Metazoa</taxon>
        <taxon>Chordata</taxon>
        <taxon>Craniata</taxon>
        <taxon>Vertebrata</taxon>
        <taxon>Euteleostomi</taxon>
        <taxon>Actinopterygii</taxon>
        <taxon>Neopterygii</taxon>
        <taxon>Teleostei</taxon>
        <taxon>Neoteleostei</taxon>
        <taxon>Acanthomorphata</taxon>
        <taxon>Anabantaria</taxon>
        <taxon>Synbranchiformes</taxon>
        <taxon>Mastacembelidae</taxon>
        <taxon>Mastacembelus</taxon>
    </lineage>
</organism>
<dbReference type="OrthoDB" id="248495at2759"/>
<evidence type="ECO:0000313" key="2">
    <source>
        <dbReference type="Ensembl" id="ENSMAMP00000003395.2"/>
    </source>
</evidence>
<dbReference type="InterPro" id="IPR015661">
    <property type="entry name" value="Bub1/Mad3"/>
</dbReference>
<dbReference type="GO" id="GO:0051754">
    <property type="term" value="P:meiotic sister chromatid cohesion, centromeric"/>
    <property type="evidence" value="ECO:0007669"/>
    <property type="project" value="TreeGrafter"/>
</dbReference>
<dbReference type="GO" id="GO:0005634">
    <property type="term" value="C:nucleus"/>
    <property type="evidence" value="ECO:0007669"/>
    <property type="project" value="TreeGrafter"/>
</dbReference>
<reference evidence="2" key="1">
    <citation type="submission" date="2025-08" db="UniProtKB">
        <authorList>
            <consortium name="Ensembl"/>
        </authorList>
    </citation>
    <scope>IDENTIFICATION</scope>
</reference>
<evidence type="ECO:0000256" key="1">
    <source>
        <dbReference type="SAM" id="MobiDB-lite"/>
    </source>
</evidence>
<dbReference type="STRING" id="205130.ENSMAMP00000003395"/>
<feature type="compositionally biased region" description="Low complexity" evidence="1">
    <location>
        <begin position="99"/>
        <end position="136"/>
    </location>
</feature>
<dbReference type="AlphaFoldDB" id="A0A3Q3RK66"/>
<dbReference type="CTD" id="567931"/>
<dbReference type="Ensembl" id="ENSMAMT00000003476.2">
    <property type="protein sequence ID" value="ENSMAMP00000003395.2"/>
    <property type="gene ID" value="ENSMAMG00000002333.2"/>
</dbReference>
<dbReference type="GO" id="GO:0007094">
    <property type="term" value="P:mitotic spindle assembly checkpoint signaling"/>
    <property type="evidence" value="ECO:0007669"/>
    <property type="project" value="InterPro"/>
</dbReference>
<reference evidence="2" key="2">
    <citation type="submission" date="2025-09" db="UniProtKB">
        <authorList>
            <consortium name="Ensembl"/>
        </authorList>
    </citation>
    <scope>IDENTIFICATION</scope>
</reference>
<dbReference type="GeneID" id="113131181"/>
<dbReference type="GeneTree" id="ENSGT00940000158912"/>
<sequence length="561" mass="62556">MECNVEATANQSNSSQTHLRREMECNVEATANQRNEYCKELLMRGGEELSFEELRAERYHQRKMQEMEERLNHLDKVKEQLSQELEEKKHLLLRRRRQAQPLASTDSSSNSVSAASAAQVAHEDSTSQTSSSRRPPATASFQIYDESQSAAAEPAGNSEPPPPELVNDVFLRPYERGLCLQVQCPPPGHHGRTREDRFTFIPQQPVSKTTKELSPIEETSVEAASMTSLRGLSAGTCSPLEEDQDQEEMDHTLSSGSVQTVLVTADPCDPNVLRQLLKLCDVTSSPHCHSEPRVLPVVEKDAVLELGGTAYLIHSRVLDRGSFSVYQAAAEDRHMLIKVDSCSVPWDFHQFSRLKNSSPAMESLPLISCFLFLDGCITIYTAPSVHMFMDLTEGAGWPSKILVAHKAVSLLQLVSQLHSSKLLHAALQPNILAWSQSPDVVFPVDWSSSVDLDLQRDVMSVQQLCSAQTYIRLGLLEPTAPAYLVDLVGLAETVHLLLTSRNMVLVKDNEGWTAEQFSGDEPCDMFSQMWRRFFRSLLNASGCSTLSVLSELKEQILAIYR</sequence>
<name>A0A3Q3RK66_9TELE</name>
<dbReference type="Proteomes" id="UP000261640">
    <property type="component" value="Unplaced"/>
</dbReference>
<dbReference type="RefSeq" id="XP_026163951.1">
    <property type="nucleotide sequence ID" value="XM_026308166.1"/>
</dbReference>
<keyword evidence="3" id="KW-1185">Reference proteome</keyword>